<dbReference type="SUPFAM" id="SSF56935">
    <property type="entry name" value="Porins"/>
    <property type="match status" value="1"/>
</dbReference>
<dbReference type="InterPro" id="IPR012910">
    <property type="entry name" value="Plug_dom"/>
</dbReference>
<dbReference type="PROSITE" id="PS01156">
    <property type="entry name" value="TONB_DEPENDENT_REC_2"/>
    <property type="match status" value="1"/>
</dbReference>
<evidence type="ECO:0000256" key="4">
    <source>
        <dbReference type="ARBA" id="ARBA00022452"/>
    </source>
</evidence>
<evidence type="ECO:0000256" key="11">
    <source>
        <dbReference type="ARBA" id="ARBA00023136"/>
    </source>
</evidence>
<proteinExistence type="inferred from homology"/>
<evidence type="ECO:0000256" key="10">
    <source>
        <dbReference type="ARBA" id="ARBA00023077"/>
    </source>
</evidence>
<sequence>MKKNHPYLVLPMAMLAVCEHVQAKEKVNEEHIVTHGYNTILKEKPPIGGNLQLSVQHNPATINIITKTIMNQRGYMHAEDAADSAPGVTSGGSPGNPAQFMMRGFSGNQILILRDGFYYGPTTMINRPLNTFNLQSIQILKGPSSVLYGQGSVGGTVDMRTKDPQFDRVHLNTLVSYGSFNTWNGGVGGSVPINRQLAIRADFSRSSSDGYVKGSDPHSNDLTVTALWKPDAHFSNRFSVDYLKDRLSTYYGTPLVSLIGSIDKAGGLLSSSEGVGIRRASLWNYYNVQNARANSVNIAPTLQSSWKINKRVEFHNKAYFLYAKRLWDNAESYNYIASADQVNAQGQNIKQGDIGRDRFYVYQNQHQVGDTMDGRFDFHVANMKNRLVLGGDAYYIRLIRSRGFPNADYADSVSLEAPQETSLGRFAGEYPAMKSPTTLLNAGLFLEDVLNIQKNLRLIGGFRYNWLSLNRQNYRQNGSFNTITSFKGYYNPVNFRVGTVYDLTKEMSLYGVYTTAEDPPGANIFLANKGQFTRLSHSNQEEIGLKGLFFHQKLLSTLSLYNIRRSQILEATGVDAVSTAGRQKSRGVEWDSQITFTKHLSVSGNLAYTWSRYENFHPSVDVDASGNEVPNVPKLTANMWGTWYHVADLPFDLGTGVRYVSARKGNFSNTLSLKDYALVNVFATWHFVHHITLSGRIDNLANKHFIQWADTSYSSQVLLGSPRVFSLSARADF</sequence>
<dbReference type="Gene3D" id="2.170.130.10">
    <property type="entry name" value="TonB-dependent receptor, plug domain"/>
    <property type="match status" value="1"/>
</dbReference>
<keyword evidence="10 16" id="KW-0798">TonB box</keyword>
<keyword evidence="13 14" id="KW-0998">Cell outer membrane</keyword>
<evidence type="ECO:0000259" key="18">
    <source>
        <dbReference type="Pfam" id="PF07715"/>
    </source>
</evidence>
<dbReference type="KEGG" id="ssam:E3D00_09440"/>
<evidence type="ECO:0000259" key="17">
    <source>
        <dbReference type="Pfam" id="PF00593"/>
    </source>
</evidence>
<feature type="short sequence motif" description="TonB C-terminal box" evidence="15">
    <location>
        <begin position="716"/>
        <end position="733"/>
    </location>
</feature>
<evidence type="ECO:0000256" key="3">
    <source>
        <dbReference type="ARBA" id="ARBA00022448"/>
    </source>
</evidence>
<keyword evidence="5" id="KW-0410">Iron transport</keyword>
<evidence type="ECO:0000313" key="19">
    <source>
        <dbReference type="EMBL" id="QDH17764.1"/>
    </source>
</evidence>
<dbReference type="OrthoDB" id="9760333at2"/>
<keyword evidence="20" id="KW-1185">Reference proteome</keyword>
<dbReference type="GO" id="GO:0009279">
    <property type="term" value="C:cell outer membrane"/>
    <property type="evidence" value="ECO:0007669"/>
    <property type="project" value="UniProtKB-SubCell"/>
</dbReference>
<evidence type="ECO:0000256" key="1">
    <source>
        <dbReference type="ARBA" id="ARBA00004571"/>
    </source>
</evidence>
<evidence type="ECO:0000256" key="12">
    <source>
        <dbReference type="ARBA" id="ARBA00023170"/>
    </source>
</evidence>
<evidence type="ECO:0000256" key="6">
    <source>
        <dbReference type="ARBA" id="ARBA00022692"/>
    </source>
</evidence>
<dbReference type="GO" id="GO:0015891">
    <property type="term" value="P:siderophore transport"/>
    <property type="evidence" value="ECO:0007669"/>
    <property type="project" value="InterPro"/>
</dbReference>
<dbReference type="Pfam" id="PF00593">
    <property type="entry name" value="TonB_dep_Rec_b-barrel"/>
    <property type="match status" value="1"/>
</dbReference>
<evidence type="ECO:0000256" key="16">
    <source>
        <dbReference type="RuleBase" id="RU003357"/>
    </source>
</evidence>
<keyword evidence="9" id="KW-0406">Ion transport</keyword>
<comment type="subcellular location">
    <subcellularLocation>
        <location evidence="1 14">Cell outer membrane</location>
        <topology evidence="1 14">Multi-pass membrane protein</topology>
    </subcellularLocation>
</comment>
<evidence type="ECO:0000256" key="7">
    <source>
        <dbReference type="ARBA" id="ARBA00022729"/>
    </source>
</evidence>
<dbReference type="InterPro" id="IPR036942">
    <property type="entry name" value="Beta-barrel_TonB_sf"/>
</dbReference>
<protein>
    <submittedName>
        <fullName evidence="19">TonB-dependent receptor</fullName>
    </submittedName>
</protein>
<dbReference type="GO" id="GO:0038023">
    <property type="term" value="F:signaling receptor activity"/>
    <property type="evidence" value="ECO:0007669"/>
    <property type="project" value="InterPro"/>
</dbReference>
<dbReference type="Gene3D" id="2.40.170.20">
    <property type="entry name" value="TonB-dependent receptor, beta-barrel domain"/>
    <property type="match status" value="1"/>
</dbReference>
<dbReference type="InterPro" id="IPR039426">
    <property type="entry name" value="TonB-dep_rcpt-like"/>
</dbReference>
<feature type="domain" description="TonB-dependent receptor-like beta-barrel" evidence="17">
    <location>
        <begin position="240"/>
        <end position="700"/>
    </location>
</feature>
<keyword evidence="6 14" id="KW-0812">Transmembrane</keyword>
<evidence type="ECO:0000313" key="20">
    <source>
        <dbReference type="Proteomes" id="UP000316313"/>
    </source>
</evidence>
<dbReference type="NCBIfam" id="TIGR01783">
    <property type="entry name" value="TonB-siderophor"/>
    <property type="match status" value="1"/>
</dbReference>
<organism evidence="19 20">
    <name type="scientific">Swingsia samuiensis</name>
    <dbReference type="NCBI Taxonomy" id="1293412"/>
    <lineage>
        <taxon>Bacteria</taxon>
        <taxon>Pseudomonadati</taxon>
        <taxon>Pseudomonadota</taxon>
        <taxon>Alphaproteobacteria</taxon>
        <taxon>Acetobacterales</taxon>
        <taxon>Acetobacteraceae</taxon>
        <taxon>Swingsia</taxon>
    </lineage>
</organism>
<dbReference type="CDD" id="cd01347">
    <property type="entry name" value="ligand_gated_channel"/>
    <property type="match status" value="1"/>
</dbReference>
<evidence type="ECO:0000256" key="8">
    <source>
        <dbReference type="ARBA" id="ARBA00023004"/>
    </source>
</evidence>
<comment type="similarity">
    <text evidence="2 14 16">Belongs to the TonB-dependent receptor family.</text>
</comment>
<dbReference type="AlphaFoldDB" id="A0A4Y6UL13"/>
<dbReference type="InterPro" id="IPR010917">
    <property type="entry name" value="TonB_rcpt_CS"/>
</dbReference>
<dbReference type="RefSeq" id="WP_141462027.1">
    <property type="nucleotide sequence ID" value="NZ_CP038141.1"/>
</dbReference>
<evidence type="ECO:0000256" key="13">
    <source>
        <dbReference type="ARBA" id="ARBA00023237"/>
    </source>
</evidence>
<keyword evidence="7" id="KW-0732">Signal</keyword>
<keyword evidence="8" id="KW-0408">Iron</keyword>
<keyword evidence="3 14" id="KW-0813">Transport</keyword>
<dbReference type="InterPro" id="IPR037066">
    <property type="entry name" value="Plug_dom_sf"/>
</dbReference>
<name>A0A4Y6UL13_9PROT</name>
<dbReference type="Pfam" id="PF07715">
    <property type="entry name" value="Plug"/>
    <property type="match status" value="1"/>
</dbReference>
<dbReference type="EMBL" id="CP038141">
    <property type="protein sequence ID" value="QDH17764.1"/>
    <property type="molecule type" value="Genomic_DNA"/>
</dbReference>
<evidence type="ECO:0000256" key="14">
    <source>
        <dbReference type="PROSITE-ProRule" id="PRU01360"/>
    </source>
</evidence>
<keyword evidence="4 14" id="KW-1134">Transmembrane beta strand</keyword>
<dbReference type="GO" id="GO:0015344">
    <property type="term" value="F:siderophore uptake transmembrane transporter activity"/>
    <property type="evidence" value="ECO:0007669"/>
    <property type="project" value="TreeGrafter"/>
</dbReference>
<evidence type="ECO:0000256" key="2">
    <source>
        <dbReference type="ARBA" id="ARBA00009810"/>
    </source>
</evidence>
<keyword evidence="11 14" id="KW-0472">Membrane</keyword>
<evidence type="ECO:0000256" key="15">
    <source>
        <dbReference type="PROSITE-ProRule" id="PRU10144"/>
    </source>
</evidence>
<gene>
    <name evidence="19" type="ORF">E3D00_09440</name>
</gene>
<accession>A0A4Y6UL13</accession>
<dbReference type="InterPro" id="IPR010105">
    <property type="entry name" value="TonB_sidphr_rcpt"/>
</dbReference>
<feature type="domain" description="TonB-dependent receptor plug" evidence="18">
    <location>
        <begin position="56"/>
        <end position="156"/>
    </location>
</feature>
<dbReference type="PANTHER" id="PTHR32552">
    <property type="entry name" value="FERRICHROME IRON RECEPTOR-RELATED"/>
    <property type="match status" value="1"/>
</dbReference>
<evidence type="ECO:0000256" key="5">
    <source>
        <dbReference type="ARBA" id="ARBA00022496"/>
    </source>
</evidence>
<dbReference type="InterPro" id="IPR000531">
    <property type="entry name" value="Beta-barrel_TonB"/>
</dbReference>
<reference evidence="19 20" key="1">
    <citation type="submission" date="2019-03" db="EMBL/GenBank/DDBJ databases">
        <title>The complete genome sequence of Swingsia samuiensis NBRC107927(T).</title>
        <authorList>
            <person name="Chua K.-O."/>
            <person name="Chan K.-G."/>
            <person name="See-Too W.-S."/>
        </authorList>
    </citation>
    <scope>NUCLEOTIDE SEQUENCE [LARGE SCALE GENOMIC DNA]</scope>
    <source>
        <strain evidence="19 20">AH83</strain>
    </source>
</reference>
<dbReference type="PANTHER" id="PTHR32552:SF84">
    <property type="entry name" value="TONB-DEPENDENT RECEPTOR-RELATED"/>
    <property type="match status" value="1"/>
</dbReference>
<dbReference type="Proteomes" id="UP000316313">
    <property type="component" value="Chromosome"/>
</dbReference>
<dbReference type="PROSITE" id="PS52016">
    <property type="entry name" value="TONB_DEPENDENT_REC_3"/>
    <property type="match status" value="1"/>
</dbReference>
<evidence type="ECO:0000256" key="9">
    <source>
        <dbReference type="ARBA" id="ARBA00023065"/>
    </source>
</evidence>
<keyword evidence="12 19" id="KW-0675">Receptor</keyword>